<feature type="region of interest" description="Disordered" evidence="1">
    <location>
        <begin position="32"/>
        <end position="80"/>
    </location>
</feature>
<protein>
    <submittedName>
        <fullName evidence="3">Uncharacterized protein</fullName>
    </submittedName>
</protein>
<dbReference type="AlphaFoldDB" id="A0A6L6X8Y3"/>
<accession>A0A6L6X8Y3</accession>
<sequence length="80" mass="8683">MVLLQRTWRWILVAWAGLVVVGGFLTLYLDDGDSQADEHGPGPAPATSTVTPGAEEGRRCPDRARADDAPPLDCTYWSRG</sequence>
<organism evidence="3 4">
    <name type="scientific">Streptomyces typhae</name>
    <dbReference type="NCBI Taxonomy" id="2681492"/>
    <lineage>
        <taxon>Bacteria</taxon>
        <taxon>Bacillati</taxon>
        <taxon>Actinomycetota</taxon>
        <taxon>Actinomycetes</taxon>
        <taxon>Kitasatosporales</taxon>
        <taxon>Streptomycetaceae</taxon>
        <taxon>Streptomyces</taxon>
    </lineage>
</organism>
<keyword evidence="4" id="KW-1185">Reference proteome</keyword>
<reference evidence="3 4" key="1">
    <citation type="submission" date="2019-11" db="EMBL/GenBank/DDBJ databases">
        <title>Streptomyces typhae sp. nov., a novel endophytic actinomycete isolated from the root of cattail pollen (Typha angustifolia L.).</title>
        <authorList>
            <person name="Peng C."/>
        </authorList>
    </citation>
    <scope>NUCLEOTIDE SEQUENCE [LARGE SCALE GENOMIC DNA]</scope>
    <source>
        <strain evidence="4">p1417</strain>
    </source>
</reference>
<evidence type="ECO:0000256" key="2">
    <source>
        <dbReference type="SAM" id="Phobius"/>
    </source>
</evidence>
<keyword evidence="2" id="KW-1133">Transmembrane helix</keyword>
<dbReference type="EMBL" id="WPNZ01000032">
    <property type="protein sequence ID" value="MVO90395.1"/>
    <property type="molecule type" value="Genomic_DNA"/>
</dbReference>
<proteinExistence type="predicted"/>
<feature type="compositionally biased region" description="Basic and acidic residues" evidence="1">
    <location>
        <begin position="55"/>
        <end position="68"/>
    </location>
</feature>
<gene>
    <name evidence="3" type="ORF">GPA10_38020</name>
</gene>
<keyword evidence="2" id="KW-0472">Membrane</keyword>
<dbReference type="RefSeq" id="WP_157169401.1">
    <property type="nucleotide sequence ID" value="NZ_WPNZ01000032.1"/>
</dbReference>
<feature type="transmembrane region" description="Helical" evidence="2">
    <location>
        <begin position="7"/>
        <end position="29"/>
    </location>
</feature>
<keyword evidence="2" id="KW-0812">Transmembrane</keyword>
<evidence type="ECO:0000313" key="4">
    <source>
        <dbReference type="Proteomes" id="UP000483802"/>
    </source>
</evidence>
<evidence type="ECO:0000313" key="3">
    <source>
        <dbReference type="EMBL" id="MVO90395.1"/>
    </source>
</evidence>
<evidence type="ECO:0000256" key="1">
    <source>
        <dbReference type="SAM" id="MobiDB-lite"/>
    </source>
</evidence>
<dbReference type="Proteomes" id="UP000483802">
    <property type="component" value="Unassembled WGS sequence"/>
</dbReference>
<comment type="caution">
    <text evidence="3">The sequence shown here is derived from an EMBL/GenBank/DDBJ whole genome shotgun (WGS) entry which is preliminary data.</text>
</comment>
<name>A0A6L6X8Y3_9ACTN</name>